<evidence type="ECO:0000256" key="3">
    <source>
        <dbReference type="ARBA" id="ARBA00022695"/>
    </source>
</evidence>
<keyword evidence="3" id="KW-0548">Nucleotidyltransferase</keyword>
<reference evidence="4" key="1">
    <citation type="journal article" date="2023" name="Microbiol. Spectr.">
        <title>Extreme Diversity of Mycoviruses Present in Single Strains of Rhizoctonia cerealis, the Pathogen of Wheat Sharp Eyespot.</title>
        <authorList>
            <person name="Li W."/>
            <person name="Sun H."/>
            <person name="Cao S."/>
            <person name="Zhang A."/>
            <person name="Zhang H."/>
            <person name="Shu Y."/>
            <person name="Chen H."/>
        </authorList>
    </citation>
    <scope>NUCLEOTIDE SEQUENCE</scope>
    <source>
        <strain evidence="4">RcDMV-0928-6</strain>
    </source>
</reference>
<reference evidence="4" key="2">
    <citation type="submission" date="2023-05" db="EMBL/GenBank/DDBJ databases">
        <authorList>
            <person name="Li W."/>
        </authorList>
    </citation>
    <scope>NUCLEOTIDE SEQUENCE</scope>
    <source>
        <strain evidence="4">RcDMV-0928-6</strain>
    </source>
</reference>
<dbReference type="InterPro" id="IPR008686">
    <property type="entry name" value="RNA_pol_mitovir"/>
</dbReference>
<dbReference type="SUPFAM" id="SSF56672">
    <property type="entry name" value="DNA/RNA polymerases"/>
    <property type="match status" value="1"/>
</dbReference>
<dbReference type="GO" id="GO:0003968">
    <property type="term" value="F:RNA-directed RNA polymerase activity"/>
    <property type="evidence" value="ECO:0007669"/>
    <property type="project" value="UniProtKB-KW"/>
</dbReference>
<proteinExistence type="predicted"/>
<dbReference type="Pfam" id="PF05919">
    <property type="entry name" value="Mitovir_RNA_pol"/>
    <property type="match status" value="1"/>
</dbReference>
<dbReference type="EMBL" id="OQ999771">
    <property type="protein sequence ID" value="WMI40083.1"/>
    <property type="molecule type" value="Genomic_RNA"/>
</dbReference>
<keyword evidence="1 4" id="KW-0696">RNA-directed RNA polymerase</keyword>
<evidence type="ECO:0000313" key="4">
    <source>
        <dbReference type="EMBL" id="WMI40083.1"/>
    </source>
</evidence>
<dbReference type="PANTHER" id="PTHR34456">
    <property type="entry name" value="MITOVIRUS RNA-DEPENDENT RNA POLYMERASE"/>
    <property type="match status" value="1"/>
</dbReference>
<evidence type="ECO:0000256" key="1">
    <source>
        <dbReference type="ARBA" id="ARBA00022484"/>
    </source>
</evidence>
<evidence type="ECO:0000256" key="2">
    <source>
        <dbReference type="ARBA" id="ARBA00022679"/>
    </source>
</evidence>
<name>A0AA51BSA9_9VIRU</name>
<protein>
    <submittedName>
        <fullName evidence="4">RNA-dependent RNA polymerase</fullName>
    </submittedName>
</protein>
<keyword evidence="2" id="KW-0808">Transferase</keyword>
<sequence length="718" mass="80594">MSFAANIFTTNLRLVKASQKVWMKFYELSRYFEIAIWACGGERKQDGFTIMLTRFKSLFKKMGPKGLFYYLKEALRLTVCFLADQPVTMGLNAPYVKRDGHGIPTVIPWSLRQELLLFKAKDLRGDKGLTVCILTLLSIYRIFPNRVRPNLKSILAPFSGTSQTIDLGLLRRAIGSLSIGPLVLQNPRLLLIEKASPNSSKATWGSSLDAVAMLYYPKTWWAYSKYCFATPGGWKYFMWISLLQCLALPVIAFYAILRVAPSLIIAKLSVVYEQSGKARIVGITNWWIQVILYPLHSGIMSMLERIPMDGTFDQTKPVRLLLDRVKPGTRFYSFDLSSATDRLPVAVQSDILNLLSPKLGTLWMGLLGSLQWTWKSLNKKSGIKEIQYAVGQPMGAYSSWAMLALSHHIIVQCAALNVDKTGFTDYAVLGDDIVIADDLVAQEYLKLMTMLGVTINLSKSLNSVEFCEFAKKWLGPNGLNLSPLGPGLILRLIRNRFFLAALLTQMFEIGLIPDLSATLARVSSLPRHYAGQKWNAIWAAFGLNSFLLKGSQDGAHNFMRALAWCFSLSERTLSSAPFLIKSALVQTIIEDKAKAQSNLDAAVIKFISEFENTMVGRGWPNRALEFLLKIFSPAVWAYLYGFIEQQMRLDEALGAVSKDYSVAGLKHTVANAPFNIDISNIDWKDRKAVKENIDRAQAIVKAFDIQMNDLRFVGDDFY</sequence>
<dbReference type="PANTHER" id="PTHR34456:SF13">
    <property type="entry name" value="REVERSE TRANSCRIPTASE DOMAIN-CONTAINING PROTEIN"/>
    <property type="match status" value="1"/>
</dbReference>
<organism evidence="4">
    <name type="scientific">Rhizoctonia cerealis duamitovirus</name>
    <dbReference type="NCBI Taxonomy" id="3068666"/>
    <lineage>
        <taxon>Viruses</taxon>
        <taxon>Riboviria</taxon>
        <taxon>Orthornavirae</taxon>
        <taxon>Lenarviricota</taxon>
        <taxon>Howeltoviricetes</taxon>
        <taxon>Cryppavirales</taxon>
        <taxon>Mitoviridae</taxon>
        <taxon>Duamitovirus</taxon>
    </lineage>
</organism>
<accession>A0AA51BSA9</accession>
<dbReference type="InterPro" id="IPR043502">
    <property type="entry name" value="DNA/RNA_pol_sf"/>
</dbReference>